<dbReference type="Gene3D" id="3.40.190.10">
    <property type="entry name" value="Periplasmic binding protein-like II"/>
    <property type="match status" value="1"/>
</dbReference>
<evidence type="ECO:0000256" key="2">
    <source>
        <dbReference type="ARBA" id="ARBA00022448"/>
    </source>
</evidence>
<dbReference type="Proteomes" id="UP000230790">
    <property type="component" value="Unassembled WGS sequence"/>
</dbReference>
<dbReference type="InterPro" id="IPR006059">
    <property type="entry name" value="SBP"/>
</dbReference>
<feature type="signal peptide" evidence="4">
    <location>
        <begin position="1"/>
        <end position="26"/>
    </location>
</feature>
<protein>
    <recommendedName>
        <fullName evidence="7">ABC transporter substrate-binding protein</fullName>
    </recommendedName>
</protein>
<reference evidence="5 6" key="1">
    <citation type="submission" date="2017-11" db="EMBL/GenBank/DDBJ databases">
        <title>Evolution of Phototrophy in the Chloroflexi Phylum Driven by Horizontal Gene Transfer.</title>
        <authorList>
            <person name="Ward L.M."/>
            <person name="Hemp J."/>
            <person name="Shih P.M."/>
            <person name="Mcglynn S.E."/>
            <person name="Fischer W."/>
        </authorList>
    </citation>
    <scope>NUCLEOTIDE SEQUENCE [LARGE SCALE GENOMIC DNA]</scope>
    <source>
        <strain evidence="5">JP3_7</strain>
    </source>
</reference>
<evidence type="ECO:0000313" key="5">
    <source>
        <dbReference type="EMBL" id="PJF47451.1"/>
    </source>
</evidence>
<evidence type="ECO:0000256" key="3">
    <source>
        <dbReference type="ARBA" id="ARBA00022729"/>
    </source>
</evidence>
<dbReference type="InterPro" id="IPR050490">
    <property type="entry name" value="Bact_solute-bd_prot1"/>
</dbReference>
<proteinExistence type="inferred from homology"/>
<evidence type="ECO:0000313" key="6">
    <source>
        <dbReference type="Proteomes" id="UP000230790"/>
    </source>
</evidence>
<sequence>MKKETKLTRRQLLRLSALAGAGAALAACAAPVAPAQPAAPSATEAPAPTEAPAAPAGGTIQVLHRQEYFKALEEALKKQTEEFITSLGYTPDVSTVNPEVFGDFIAKMQAAVAAGNPPDLAYHGNSVSVMYDSDIVEDVTDIVDELVGKYGEIVPASVPRNARFDEKWWSVPFITTAGAWFVRRDVAEAVGVDVKQLPKLQDRLDAAVKMSDPAKEMYGWGLTVNKSGDGHGLIQTAFQAFGGRAVDETGTKITFNSPETIAGVEWLATIYTDEKYKPILPPGVESWTDPSNNEAYLAGKIAMTQNAFSVYAAAKRDNNPVYPNTAVVRFPLTNDGSIELGTGGAQWYTIFKGVKNRDVAKQIILHFIDPAQFTPLSGLGGGLFMPAYKNNWTDDLLKLEPAFPTLKEIMFNPTDYTGFSYPAQPNAATDAWFATGFLSEMMANVITGKMTAAEAVKDATEKGIAIFEEKGLPQS</sequence>
<keyword evidence="2" id="KW-0813">Transport</keyword>
<dbReference type="PANTHER" id="PTHR43649">
    <property type="entry name" value="ARABINOSE-BINDING PROTEIN-RELATED"/>
    <property type="match status" value="1"/>
</dbReference>
<dbReference type="PANTHER" id="PTHR43649:SF34">
    <property type="entry name" value="ABC TRANSPORTER PERIPLASMIC-BINDING PROTEIN YCJN-RELATED"/>
    <property type="match status" value="1"/>
</dbReference>
<comment type="similarity">
    <text evidence="1">Belongs to the bacterial solute-binding protein 1 family.</text>
</comment>
<feature type="chain" id="PRO_5014863754" description="ABC transporter substrate-binding protein" evidence="4">
    <location>
        <begin position="27"/>
        <end position="475"/>
    </location>
</feature>
<gene>
    <name evidence="5" type="ORF">CUN48_08575</name>
</gene>
<dbReference type="AlphaFoldDB" id="A0A2M8QCB1"/>
<keyword evidence="3 4" id="KW-0732">Signal</keyword>
<evidence type="ECO:0000256" key="1">
    <source>
        <dbReference type="ARBA" id="ARBA00008520"/>
    </source>
</evidence>
<evidence type="ECO:0008006" key="7">
    <source>
        <dbReference type="Google" id="ProtNLM"/>
    </source>
</evidence>
<dbReference type="Pfam" id="PF13416">
    <property type="entry name" value="SBP_bac_8"/>
    <property type="match status" value="1"/>
</dbReference>
<dbReference type="SUPFAM" id="SSF53850">
    <property type="entry name" value="Periplasmic binding protein-like II"/>
    <property type="match status" value="1"/>
</dbReference>
<dbReference type="InterPro" id="IPR006311">
    <property type="entry name" value="TAT_signal"/>
</dbReference>
<accession>A0A2M8QCB1</accession>
<comment type="caution">
    <text evidence="5">The sequence shown here is derived from an EMBL/GenBank/DDBJ whole genome shotgun (WGS) entry which is preliminary data.</text>
</comment>
<organism evidence="5 6">
    <name type="scientific">Candidatus Thermofonsia Clade 3 bacterium</name>
    <dbReference type="NCBI Taxonomy" id="2364212"/>
    <lineage>
        <taxon>Bacteria</taxon>
        <taxon>Bacillati</taxon>
        <taxon>Chloroflexota</taxon>
        <taxon>Candidatus Thermofontia</taxon>
        <taxon>Candidatus Thermofonsia Clade 3</taxon>
    </lineage>
</organism>
<dbReference type="PROSITE" id="PS51318">
    <property type="entry name" value="TAT"/>
    <property type="match status" value="1"/>
</dbReference>
<evidence type="ECO:0000256" key="4">
    <source>
        <dbReference type="SAM" id="SignalP"/>
    </source>
</evidence>
<name>A0A2M8QCB1_9CHLR</name>
<dbReference type="PROSITE" id="PS51257">
    <property type="entry name" value="PROKAR_LIPOPROTEIN"/>
    <property type="match status" value="1"/>
</dbReference>
<dbReference type="EMBL" id="PGTN01000048">
    <property type="protein sequence ID" value="PJF47451.1"/>
    <property type="molecule type" value="Genomic_DNA"/>
</dbReference>